<dbReference type="Gene3D" id="3.40.50.450">
    <property type="match status" value="1"/>
</dbReference>
<name>A0A6L3Z0R4_BRUAN</name>
<accession>A0A6L3Z0R4</accession>
<evidence type="ECO:0000313" key="1">
    <source>
        <dbReference type="EMBL" id="KAB2764266.1"/>
    </source>
</evidence>
<protein>
    <recommendedName>
        <fullName evidence="3">Nucleoside 2-deoxyribosyltransferase</fullName>
    </recommendedName>
</protein>
<dbReference type="Proteomes" id="UP000481876">
    <property type="component" value="Unassembled WGS sequence"/>
</dbReference>
<dbReference type="EMBL" id="WBWS01000025">
    <property type="protein sequence ID" value="KAB2764266.1"/>
    <property type="molecule type" value="Genomic_DNA"/>
</dbReference>
<reference evidence="1 2" key="1">
    <citation type="submission" date="2019-09" db="EMBL/GenBank/DDBJ databases">
        <title>Taxonomic organization of the family Brucellaceae based on a phylogenomic approach.</title>
        <authorList>
            <person name="Leclercq S."/>
            <person name="Cloeckaert A."/>
            <person name="Zygmunt M.S."/>
        </authorList>
    </citation>
    <scope>NUCLEOTIDE SEQUENCE [LARGE SCALE GENOMIC DNA]</scope>
    <source>
        <strain evidence="1 2">LMG 3313</strain>
    </source>
</reference>
<evidence type="ECO:0000313" key="2">
    <source>
        <dbReference type="Proteomes" id="UP000481876"/>
    </source>
</evidence>
<dbReference type="AlphaFoldDB" id="A0A6L3Z0R4"/>
<comment type="caution">
    <text evidence="1">The sequence shown here is derived from an EMBL/GenBank/DDBJ whole genome shotgun (WGS) entry which is preliminary data.</text>
</comment>
<organism evidence="1 2">
    <name type="scientific">Brucella anthropi</name>
    <name type="common">Ochrobactrum anthropi</name>
    <dbReference type="NCBI Taxonomy" id="529"/>
    <lineage>
        <taxon>Bacteria</taxon>
        <taxon>Pseudomonadati</taxon>
        <taxon>Pseudomonadota</taxon>
        <taxon>Alphaproteobacteria</taxon>
        <taxon>Hyphomicrobiales</taxon>
        <taxon>Brucellaceae</taxon>
        <taxon>Brucella/Ochrobactrum group</taxon>
        <taxon>Brucella</taxon>
    </lineage>
</organism>
<evidence type="ECO:0008006" key="3">
    <source>
        <dbReference type="Google" id="ProtNLM"/>
    </source>
</evidence>
<gene>
    <name evidence="1" type="ORF">F9L04_20575</name>
</gene>
<sequence length="279" mass="31747">MFNLLMFNADWPSGRVTVPVGRMFEYTEAHIIEQFRANNAPLLDKLTALPCLFCEEGTGDEVAYVGQINRARIVGGDVSLEIGFDADVPPLRNSQIYDSRAELDMPREFEFSRNHWAVKEVDLYRFLLRRVRPRRQRPTVFPLAEHENLDPHLASAMMPFDAAFNPVFDAIRNAAQGVGLRCRRADDIWENASIIQDVVSLIDRSRVVICDCSGRNPNVFYEAGIAHTLGREVILIAQSDHDIPFDLRHLRYVRYLNNDQGRAELSAALLARIQTIIGH</sequence>
<proteinExistence type="predicted"/>